<dbReference type="Proteomes" id="UP000596205">
    <property type="component" value="Chromosome 2"/>
</dbReference>
<protein>
    <submittedName>
        <fullName evidence="1">Uncharacterized protein</fullName>
    </submittedName>
</protein>
<evidence type="ECO:0000313" key="2">
    <source>
        <dbReference type="Proteomes" id="UP000596205"/>
    </source>
</evidence>
<name>A0A7T7AJL1_9BURK</name>
<evidence type="ECO:0000313" key="1">
    <source>
        <dbReference type="EMBL" id="QQK05101.1"/>
    </source>
</evidence>
<dbReference type="RefSeq" id="WP_124830008.1">
    <property type="nucleotide sequence ID" value="NZ_CADEPR010000026.1"/>
</dbReference>
<proteinExistence type="predicted"/>
<gene>
    <name evidence="1" type="ORF">JFN94_27790</name>
</gene>
<dbReference type="AlphaFoldDB" id="A0A7T7AJL1"/>
<dbReference type="EMBL" id="CP066770">
    <property type="protein sequence ID" value="QQK05101.1"/>
    <property type="molecule type" value="Genomic_DNA"/>
</dbReference>
<accession>A0A7T7AJL1</accession>
<reference evidence="1 2" key="1">
    <citation type="submission" date="2020-12" db="EMBL/GenBank/DDBJ databases">
        <title>Complete genome sequence of Burkholderia anthina BJQ0011.</title>
        <authorList>
            <person name="Xu Y."/>
        </authorList>
    </citation>
    <scope>NUCLEOTIDE SEQUENCE [LARGE SCALE GENOMIC DNA]</scope>
    <source>
        <strain evidence="1 2">BJQ0011</strain>
    </source>
</reference>
<dbReference type="KEGG" id="bann:JFN94_27790"/>
<organism evidence="1 2">
    <name type="scientific">Burkholderia anthina</name>
    <dbReference type="NCBI Taxonomy" id="179879"/>
    <lineage>
        <taxon>Bacteria</taxon>
        <taxon>Pseudomonadati</taxon>
        <taxon>Pseudomonadota</taxon>
        <taxon>Betaproteobacteria</taxon>
        <taxon>Burkholderiales</taxon>
        <taxon>Burkholderiaceae</taxon>
        <taxon>Burkholderia</taxon>
        <taxon>Burkholderia cepacia complex</taxon>
    </lineage>
</organism>
<sequence length="124" mass="14113">MTRPMKIEMINEYGKQAVLVSIEQSSALLDPEDIDAVIQYLSLLRAQMQPAIPDEPSRDEKYVMELDPCWYTERPLLYDGAVLFMRHTGLGWTSFALPTNSLRQLLASLSRHLETEEAAMSLPN</sequence>